<dbReference type="EMBL" id="JACAGB010000104">
    <property type="protein sequence ID" value="KAF6270309.1"/>
    <property type="molecule type" value="Genomic_DNA"/>
</dbReference>
<feature type="region of interest" description="Disordered" evidence="1">
    <location>
        <begin position="1"/>
        <end position="31"/>
    </location>
</feature>
<feature type="region of interest" description="Disordered" evidence="1">
    <location>
        <begin position="101"/>
        <end position="257"/>
    </location>
</feature>
<evidence type="ECO:0000256" key="1">
    <source>
        <dbReference type="SAM" id="MobiDB-lite"/>
    </source>
</evidence>
<keyword evidence="3" id="KW-1185">Reference proteome</keyword>
<accession>A0A7J7R2G8</accession>
<feature type="compositionally biased region" description="Low complexity" evidence="1">
    <location>
        <begin position="112"/>
        <end position="171"/>
    </location>
</feature>
<organism evidence="2 3">
    <name type="scientific">Pipistrellus kuhlii</name>
    <name type="common">Kuhl's pipistrelle</name>
    <dbReference type="NCBI Taxonomy" id="59472"/>
    <lineage>
        <taxon>Eukaryota</taxon>
        <taxon>Metazoa</taxon>
        <taxon>Chordata</taxon>
        <taxon>Craniata</taxon>
        <taxon>Vertebrata</taxon>
        <taxon>Euteleostomi</taxon>
        <taxon>Mammalia</taxon>
        <taxon>Eutheria</taxon>
        <taxon>Laurasiatheria</taxon>
        <taxon>Chiroptera</taxon>
        <taxon>Yangochiroptera</taxon>
        <taxon>Vespertilionidae</taxon>
        <taxon>Pipistrellus</taxon>
    </lineage>
</organism>
<dbReference type="Proteomes" id="UP000558488">
    <property type="component" value="Unassembled WGS sequence"/>
</dbReference>
<proteinExistence type="predicted"/>
<evidence type="ECO:0000313" key="2">
    <source>
        <dbReference type="EMBL" id="KAF6270309.1"/>
    </source>
</evidence>
<gene>
    <name evidence="2" type="ORF">mPipKuh1_007990</name>
</gene>
<evidence type="ECO:0000313" key="3">
    <source>
        <dbReference type="Proteomes" id="UP000558488"/>
    </source>
</evidence>
<protein>
    <submittedName>
        <fullName evidence="2">Uncharacterized protein</fullName>
    </submittedName>
</protein>
<feature type="compositionally biased region" description="Basic residues" evidence="1">
    <location>
        <begin position="17"/>
        <end position="26"/>
    </location>
</feature>
<comment type="caution">
    <text evidence="2">The sequence shown here is derived from an EMBL/GenBank/DDBJ whole genome shotgun (WGS) entry which is preliminary data.</text>
</comment>
<reference evidence="2 3" key="1">
    <citation type="journal article" date="2020" name="Nature">
        <title>Six reference-quality genomes reveal evolution of bat adaptations.</title>
        <authorList>
            <person name="Jebb D."/>
            <person name="Huang Z."/>
            <person name="Pippel M."/>
            <person name="Hughes G.M."/>
            <person name="Lavrichenko K."/>
            <person name="Devanna P."/>
            <person name="Winkler S."/>
            <person name="Jermiin L.S."/>
            <person name="Skirmuntt E.C."/>
            <person name="Katzourakis A."/>
            <person name="Burkitt-Gray L."/>
            <person name="Ray D.A."/>
            <person name="Sullivan K.A.M."/>
            <person name="Roscito J.G."/>
            <person name="Kirilenko B.M."/>
            <person name="Davalos L.M."/>
            <person name="Corthals A.P."/>
            <person name="Power M.L."/>
            <person name="Jones G."/>
            <person name="Ransome R.D."/>
            <person name="Dechmann D.K.N."/>
            <person name="Locatelli A.G."/>
            <person name="Puechmaille S.J."/>
            <person name="Fedrigo O."/>
            <person name="Jarvis E.D."/>
            <person name="Hiller M."/>
            <person name="Vernes S.C."/>
            <person name="Myers E.W."/>
            <person name="Teeling E.C."/>
        </authorList>
    </citation>
    <scope>NUCLEOTIDE SEQUENCE [LARGE SCALE GENOMIC DNA]</scope>
    <source>
        <strain evidence="2">MPipKuh1</strain>
        <tissue evidence="2">Flight muscle</tissue>
    </source>
</reference>
<sequence>MPPPVLPGHSSRARSVPCRRGHRKPTQARGTRLVPFAAGSRGEGCAAPGAQARGLCFAWGGRGGSGASVPWRAQGEKRVAVVAWTEEESFQSGVQGHRECLAGGTVMPHGEGPSPGANPSLLPSSSLAGKSPELSPAAFQPAPGPGEAAPGCRGFWAAGGRRGGRPSCGPRLPGGGQGPEQHQSGRKRRGPPGKPAGGQAEPGSHPPLLPTRAIPWGHTGPFTRSSGQVWPPPHPGSPTRSQGRGGRRWAEGGPEAL</sequence>
<dbReference type="AlphaFoldDB" id="A0A7J7R2G8"/>
<name>A0A7J7R2G8_PIPKU</name>